<dbReference type="AlphaFoldDB" id="A0A1L1PLT9"/>
<dbReference type="RefSeq" id="WP_009515175.1">
    <property type="nucleotide sequence ID" value="NZ_CCAE010000028.1"/>
</dbReference>
<accession>A0A1L1PLT9</accession>
<reference evidence="3" key="2">
    <citation type="submission" date="2014-11" db="EMBL/GenBank/DDBJ databases">
        <title>Draft genome sequence of Hydrogenophaga intermedia S1.</title>
        <authorList>
            <person name="Gan H.M."/>
            <person name="Chew T.H."/>
            <person name="Stolz A."/>
        </authorList>
    </citation>
    <scope>NUCLEOTIDE SEQUENCE [LARGE SCALE GENOMIC DNA]</scope>
    <source>
        <strain evidence="3">S1</strain>
    </source>
</reference>
<dbReference type="EMBL" id="CCAE010000028">
    <property type="protein sequence ID" value="CDN88743.1"/>
    <property type="molecule type" value="Genomic_DNA"/>
</dbReference>
<name>A0A1L1PLT9_HYDIT</name>
<dbReference type="Gene3D" id="2.40.160.20">
    <property type="match status" value="1"/>
</dbReference>
<reference evidence="3" key="1">
    <citation type="submission" date="2014-02" db="EMBL/GenBank/DDBJ databases">
        <authorList>
            <person name="Gan H."/>
        </authorList>
    </citation>
    <scope>NUCLEOTIDE SEQUENCE [LARGE SCALE GENOMIC DNA]</scope>
    <source>
        <strain evidence="3">S1</strain>
    </source>
</reference>
<keyword evidence="1" id="KW-0732">Signal</keyword>
<gene>
    <name evidence="2" type="ORF">BN948_03179</name>
</gene>
<evidence type="ECO:0008006" key="4">
    <source>
        <dbReference type="Google" id="ProtNLM"/>
    </source>
</evidence>
<dbReference type="Proteomes" id="UP000028878">
    <property type="component" value="Unassembled WGS sequence"/>
</dbReference>
<proteinExistence type="predicted"/>
<feature type="chain" id="PRO_5009681555" description="Antimicrobial peptide resistance and lipid A acylation PagP" evidence="1">
    <location>
        <begin position="24"/>
        <end position="165"/>
    </location>
</feature>
<evidence type="ECO:0000313" key="2">
    <source>
        <dbReference type="EMBL" id="CDN88743.1"/>
    </source>
</evidence>
<sequence length="165" mass="17903" precursor="true">MFVRPSLSCLVSALLALPLAAAAAPDDAAAPDAAVSTPEIWLNVGGFSRHFDRSNRYNERNFGFGIEWRTSEQFAFMAGVYDNSLGKHSQYAAVNWQPWSLGPVKLGAAIGVMNGYPSLKRGGTFFAALPMASIEGRRFGINLGIIPSMKNVDGAFMLQFKLRVN</sequence>
<protein>
    <recommendedName>
        <fullName evidence="4">Antimicrobial peptide resistance and lipid A acylation PagP</fullName>
    </recommendedName>
</protein>
<feature type="signal peptide" evidence="1">
    <location>
        <begin position="1"/>
        <end position="23"/>
    </location>
</feature>
<organism evidence="2 3">
    <name type="scientific">Hydrogenophaga intermedia</name>
    <dbReference type="NCBI Taxonomy" id="65786"/>
    <lineage>
        <taxon>Bacteria</taxon>
        <taxon>Pseudomonadati</taxon>
        <taxon>Pseudomonadota</taxon>
        <taxon>Betaproteobacteria</taxon>
        <taxon>Burkholderiales</taxon>
        <taxon>Comamonadaceae</taxon>
        <taxon>Hydrogenophaga</taxon>
    </lineage>
</organism>
<evidence type="ECO:0000313" key="3">
    <source>
        <dbReference type="Proteomes" id="UP000028878"/>
    </source>
</evidence>
<evidence type="ECO:0000256" key="1">
    <source>
        <dbReference type="SAM" id="SignalP"/>
    </source>
</evidence>
<keyword evidence="3" id="KW-1185">Reference proteome</keyword>